<dbReference type="AlphaFoldDB" id="A0A3G1AZV1"/>
<dbReference type="EMBL" id="CP011097">
    <property type="protein sequence ID" value="AJZ75134.1"/>
    <property type="molecule type" value="Genomic_DNA"/>
</dbReference>
<sequence length="136" mass="15172">MKGDILLQNIQVKGFIPAIAGKNVKEDKKKIKESIETKLGKNIEAVKKRIESKPLSVSVTFYVQKDSTHAKKDTHSLSNVLLAVLSPTMASGKEVEKGLDIIKDDSLIHKTILEKKLVESEKDEGLSFSIYEWAYS</sequence>
<dbReference type="KEGG" id="tah:SU86_000595"/>
<dbReference type="RefSeq" id="WP_048187555.1">
    <property type="nucleotide sequence ID" value="NZ_CP011097.1"/>
</dbReference>
<name>A0A3G1AZV1_9ARCH</name>
<proteinExistence type="predicted"/>
<dbReference type="STRING" id="1603555.SU86_000595"/>
<evidence type="ECO:0000313" key="1">
    <source>
        <dbReference type="EMBL" id="AJZ75134.1"/>
    </source>
</evidence>
<organism evidence="1 2">
    <name type="scientific">Candidatus Nitrosotenuis cloacae</name>
    <dbReference type="NCBI Taxonomy" id="1603555"/>
    <lineage>
        <taxon>Archaea</taxon>
        <taxon>Nitrososphaerota</taxon>
        <taxon>Candidatus Nitrosotenuis</taxon>
    </lineage>
</organism>
<dbReference type="GeneID" id="24874875"/>
<evidence type="ECO:0000313" key="2">
    <source>
        <dbReference type="Proteomes" id="UP000266745"/>
    </source>
</evidence>
<keyword evidence="2" id="KW-1185">Reference proteome</keyword>
<reference evidence="1 2" key="1">
    <citation type="journal article" date="2016" name="Sci. Rep.">
        <title>A novel ammonia-oxidizing archaeon from wastewater treatment plant: Its enrichment, physiological and genomic characteristics.</title>
        <authorList>
            <person name="Li Y."/>
            <person name="Ding K."/>
            <person name="Wen X."/>
            <person name="Zhang B."/>
            <person name="Shen B."/>
            <person name="Yang Y."/>
        </authorList>
    </citation>
    <scope>NUCLEOTIDE SEQUENCE [LARGE SCALE GENOMIC DNA]</scope>
    <source>
        <strain evidence="1 2">SAT1</strain>
    </source>
</reference>
<gene>
    <name evidence="1" type="ORF">SU86_000595</name>
</gene>
<dbReference type="OrthoDB" id="10895at2157"/>
<accession>A0A3G1AZV1</accession>
<protein>
    <submittedName>
        <fullName evidence="1">Uncharacterized protein</fullName>
    </submittedName>
</protein>
<dbReference type="Proteomes" id="UP000266745">
    <property type="component" value="Chromosome"/>
</dbReference>